<proteinExistence type="predicted"/>
<feature type="compositionally biased region" description="Basic and acidic residues" evidence="1">
    <location>
        <begin position="116"/>
        <end position="126"/>
    </location>
</feature>
<dbReference type="EMBL" id="JARAOO010000013">
    <property type="protein sequence ID" value="KAJ7946568.1"/>
    <property type="molecule type" value="Genomic_DNA"/>
</dbReference>
<reference evidence="2" key="1">
    <citation type="journal article" date="2023" name="Science">
        <title>Elucidation of the pathway for biosynthesis of saponin adjuvants from the soapbark tree.</title>
        <authorList>
            <person name="Reed J."/>
            <person name="Orme A."/>
            <person name="El-Demerdash A."/>
            <person name="Owen C."/>
            <person name="Martin L.B.B."/>
            <person name="Misra R.C."/>
            <person name="Kikuchi S."/>
            <person name="Rejzek M."/>
            <person name="Martin A.C."/>
            <person name="Harkess A."/>
            <person name="Leebens-Mack J."/>
            <person name="Louveau T."/>
            <person name="Stephenson M.J."/>
            <person name="Osbourn A."/>
        </authorList>
    </citation>
    <scope>NUCLEOTIDE SEQUENCE</scope>
    <source>
        <strain evidence="2">S10</strain>
    </source>
</reference>
<evidence type="ECO:0000313" key="2">
    <source>
        <dbReference type="EMBL" id="KAJ7946568.1"/>
    </source>
</evidence>
<accession>A0AAD7KVX9</accession>
<feature type="region of interest" description="Disordered" evidence="1">
    <location>
        <begin position="100"/>
        <end position="133"/>
    </location>
</feature>
<sequence>MNGYSKINVLNSHKSRSIDFSEICPFPQTPNPTSKPEEINQIKNTKTQNYSTDQKEVEVENGESSGVVLSKSGSISSSASGFQSAMNRVFPMRRSSSVSDRYSRIHDQHMAITSPIKDDRVEETTRSTKKKNRGRKILKVCKRLFGL</sequence>
<dbReference type="PANTHER" id="PTHR38386:SF7">
    <property type="entry name" value="TOPOISOMERASE 1-ASSOCIATED FACTOR 1"/>
    <property type="match status" value="1"/>
</dbReference>
<keyword evidence="3" id="KW-1185">Reference proteome</keyword>
<dbReference type="AlphaFoldDB" id="A0AAD7KVX9"/>
<gene>
    <name evidence="2" type="ORF">O6P43_031476</name>
</gene>
<dbReference type="KEGG" id="qsa:O6P43_031476"/>
<comment type="caution">
    <text evidence="2">The sequence shown here is derived from an EMBL/GenBank/DDBJ whole genome shotgun (WGS) entry which is preliminary data.</text>
</comment>
<name>A0AAD7KVX9_QUISA</name>
<organism evidence="2 3">
    <name type="scientific">Quillaja saponaria</name>
    <name type="common">Soap bark tree</name>
    <dbReference type="NCBI Taxonomy" id="32244"/>
    <lineage>
        <taxon>Eukaryota</taxon>
        <taxon>Viridiplantae</taxon>
        <taxon>Streptophyta</taxon>
        <taxon>Embryophyta</taxon>
        <taxon>Tracheophyta</taxon>
        <taxon>Spermatophyta</taxon>
        <taxon>Magnoliopsida</taxon>
        <taxon>eudicotyledons</taxon>
        <taxon>Gunneridae</taxon>
        <taxon>Pentapetalae</taxon>
        <taxon>rosids</taxon>
        <taxon>fabids</taxon>
        <taxon>Fabales</taxon>
        <taxon>Quillajaceae</taxon>
        <taxon>Quillaja</taxon>
    </lineage>
</organism>
<protein>
    <submittedName>
        <fullName evidence="2">Cytosolic Fe-S cluster assembly factor nar-1</fullName>
    </submittedName>
</protein>
<dbReference type="Proteomes" id="UP001163823">
    <property type="component" value="Chromosome 13"/>
</dbReference>
<feature type="region of interest" description="Disordered" evidence="1">
    <location>
        <begin position="61"/>
        <end position="82"/>
    </location>
</feature>
<evidence type="ECO:0000313" key="3">
    <source>
        <dbReference type="Proteomes" id="UP001163823"/>
    </source>
</evidence>
<feature type="compositionally biased region" description="Low complexity" evidence="1">
    <location>
        <begin position="62"/>
        <end position="82"/>
    </location>
</feature>
<dbReference type="PANTHER" id="PTHR38386">
    <property type="entry name" value="OS05G0426900 PROTEIN"/>
    <property type="match status" value="1"/>
</dbReference>
<evidence type="ECO:0000256" key="1">
    <source>
        <dbReference type="SAM" id="MobiDB-lite"/>
    </source>
</evidence>